<sequence>MCQVADFRVKISDSSPDKVTRADEIEHSEYEIRDLWHTTCGLQADDEIKANVLAYMKWTQEFLTSLHPEISQRPAYQTVLRVAQFRLAPKLGSPITNIRYAMWDISVHARDARTLGISIDSMLVTPESSVLLEWPSQSVSNSNSLWAEGLVI</sequence>
<reference evidence="2" key="1">
    <citation type="submission" date="2017-02" db="UniProtKB">
        <authorList>
            <consortium name="WormBaseParasite"/>
        </authorList>
    </citation>
    <scope>IDENTIFICATION</scope>
</reference>
<name>A0A0M3I081_ASCLU</name>
<dbReference type="WBParaSite" id="ALUE_0000948801-mRNA-1">
    <property type="protein sequence ID" value="ALUE_0000948801-mRNA-1"/>
    <property type="gene ID" value="ALUE_0000948801"/>
</dbReference>
<proteinExistence type="predicted"/>
<protein>
    <submittedName>
        <fullName evidence="2">FolB domain-containing protein</fullName>
    </submittedName>
</protein>
<accession>A0A0M3I081</accession>
<dbReference type="Proteomes" id="UP000036681">
    <property type="component" value="Unplaced"/>
</dbReference>
<evidence type="ECO:0000313" key="1">
    <source>
        <dbReference type="Proteomes" id="UP000036681"/>
    </source>
</evidence>
<keyword evidence="1" id="KW-1185">Reference proteome</keyword>
<evidence type="ECO:0000313" key="2">
    <source>
        <dbReference type="WBParaSite" id="ALUE_0000948801-mRNA-1"/>
    </source>
</evidence>
<dbReference type="AlphaFoldDB" id="A0A0M3I081"/>
<organism evidence="1 2">
    <name type="scientific">Ascaris lumbricoides</name>
    <name type="common">Giant roundworm</name>
    <dbReference type="NCBI Taxonomy" id="6252"/>
    <lineage>
        <taxon>Eukaryota</taxon>
        <taxon>Metazoa</taxon>
        <taxon>Ecdysozoa</taxon>
        <taxon>Nematoda</taxon>
        <taxon>Chromadorea</taxon>
        <taxon>Rhabditida</taxon>
        <taxon>Spirurina</taxon>
        <taxon>Ascaridomorpha</taxon>
        <taxon>Ascaridoidea</taxon>
        <taxon>Ascarididae</taxon>
        <taxon>Ascaris</taxon>
    </lineage>
</organism>